<sequence length="128" mass="13825">MKIFSSVAATAIAALAFTVASPRAHAQVSVGVNIGAAPACPYGYFDYPPYDCAPYGYYGPEWFVSGVFIGAGPWYRGPEHFRGHVDNRYDARGGYRGPFPHHGEHGDPHPGGGFRGNEYRDGHGNVVH</sequence>
<organism evidence="3 4">
    <name type="scientific">Dyella psychrodurans</name>
    <dbReference type="NCBI Taxonomy" id="1927960"/>
    <lineage>
        <taxon>Bacteria</taxon>
        <taxon>Pseudomonadati</taxon>
        <taxon>Pseudomonadota</taxon>
        <taxon>Gammaproteobacteria</taxon>
        <taxon>Lysobacterales</taxon>
        <taxon>Rhodanobacteraceae</taxon>
        <taxon>Dyella</taxon>
    </lineage>
</organism>
<dbReference type="EMBL" id="QRBF01000006">
    <property type="protein sequence ID" value="RDS82060.1"/>
    <property type="molecule type" value="Genomic_DNA"/>
</dbReference>
<reference evidence="3 4" key="1">
    <citation type="submission" date="2018-07" db="EMBL/GenBank/DDBJ databases">
        <title>Dyella monticola sp. nov. and Dyella psychrodurans sp. nov. isolated from monsoon evergreen broad-leaved forest soil of Dinghu Mountain, China.</title>
        <authorList>
            <person name="Gao Z."/>
            <person name="Qiu L."/>
        </authorList>
    </citation>
    <scope>NUCLEOTIDE SEQUENCE [LARGE SCALE GENOMIC DNA]</scope>
    <source>
        <strain evidence="3 4">4MSK11</strain>
    </source>
</reference>
<dbReference type="RefSeq" id="WP_115479216.1">
    <property type="nucleotide sequence ID" value="NZ_QRBF01000006.1"/>
</dbReference>
<keyword evidence="2" id="KW-0732">Signal</keyword>
<evidence type="ECO:0000256" key="1">
    <source>
        <dbReference type="SAM" id="MobiDB-lite"/>
    </source>
</evidence>
<keyword evidence="4" id="KW-1185">Reference proteome</keyword>
<protein>
    <submittedName>
        <fullName evidence="3">Uncharacterized protein</fullName>
    </submittedName>
</protein>
<dbReference type="OrthoDB" id="7068827at2"/>
<proteinExistence type="predicted"/>
<dbReference type="AlphaFoldDB" id="A0A370X1A1"/>
<feature type="compositionally biased region" description="Basic and acidic residues" evidence="1">
    <location>
        <begin position="117"/>
        <end position="128"/>
    </location>
</feature>
<feature type="signal peptide" evidence="2">
    <location>
        <begin position="1"/>
        <end position="26"/>
    </location>
</feature>
<accession>A0A370X1A1</accession>
<feature type="region of interest" description="Disordered" evidence="1">
    <location>
        <begin position="96"/>
        <end position="128"/>
    </location>
</feature>
<dbReference type="Proteomes" id="UP000255334">
    <property type="component" value="Unassembled WGS sequence"/>
</dbReference>
<name>A0A370X1A1_9GAMM</name>
<gene>
    <name evidence="3" type="ORF">DWU99_16610</name>
</gene>
<evidence type="ECO:0000256" key="2">
    <source>
        <dbReference type="SAM" id="SignalP"/>
    </source>
</evidence>
<evidence type="ECO:0000313" key="3">
    <source>
        <dbReference type="EMBL" id="RDS82060.1"/>
    </source>
</evidence>
<feature type="chain" id="PRO_5016761635" evidence="2">
    <location>
        <begin position="27"/>
        <end position="128"/>
    </location>
</feature>
<comment type="caution">
    <text evidence="3">The sequence shown here is derived from an EMBL/GenBank/DDBJ whole genome shotgun (WGS) entry which is preliminary data.</text>
</comment>
<evidence type="ECO:0000313" key="4">
    <source>
        <dbReference type="Proteomes" id="UP000255334"/>
    </source>
</evidence>